<dbReference type="PANTHER" id="PTHR43316:SF3">
    <property type="entry name" value="HALOACID DEHALOGENASE, TYPE II (AFU_ORTHOLOGUE AFUA_2G07750)-RELATED"/>
    <property type="match status" value="1"/>
</dbReference>
<dbReference type="Pfam" id="PF00702">
    <property type="entry name" value="Hydrolase"/>
    <property type="match status" value="1"/>
</dbReference>
<reference evidence="3" key="1">
    <citation type="submission" date="2016-10" db="EMBL/GenBank/DDBJ databases">
        <authorList>
            <person name="Varghese N."/>
            <person name="Submissions S."/>
        </authorList>
    </citation>
    <scope>NUCLEOTIDE SEQUENCE [LARGE SCALE GENOMIC DNA]</scope>
    <source>
        <strain evidence="3">DSM 21743</strain>
    </source>
</reference>
<dbReference type="STRING" id="546874.SAMN04488544_0274"/>
<evidence type="ECO:0000313" key="3">
    <source>
        <dbReference type="Proteomes" id="UP000198825"/>
    </source>
</evidence>
<dbReference type="NCBIfam" id="TIGR01428">
    <property type="entry name" value="HAD_type_II"/>
    <property type="match status" value="1"/>
</dbReference>
<dbReference type="OrthoDB" id="3774052at2"/>
<dbReference type="PRINTS" id="PR00413">
    <property type="entry name" value="HADHALOGNASE"/>
</dbReference>
<dbReference type="Gene3D" id="1.10.150.750">
    <property type="match status" value="1"/>
</dbReference>
<dbReference type="SUPFAM" id="SSF56784">
    <property type="entry name" value="HAD-like"/>
    <property type="match status" value="1"/>
</dbReference>
<dbReference type="InterPro" id="IPR006439">
    <property type="entry name" value="HAD-SF_hydro_IA"/>
</dbReference>
<dbReference type="InterPro" id="IPR051540">
    <property type="entry name" value="S-2-haloacid_dehalogenase"/>
</dbReference>
<keyword evidence="1" id="KW-0378">Hydrolase</keyword>
<dbReference type="SFLD" id="SFLDG01129">
    <property type="entry name" value="C1.5:_HAD__Beta-PGM__Phosphata"/>
    <property type="match status" value="1"/>
</dbReference>
<dbReference type="InterPro" id="IPR036412">
    <property type="entry name" value="HAD-like_sf"/>
</dbReference>
<dbReference type="RefSeq" id="WP_091072650.1">
    <property type="nucleotide sequence ID" value="NZ_LT629799.1"/>
</dbReference>
<dbReference type="EMBL" id="LT629799">
    <property type="protein sequence ID" value="SDU80868.1"/>
    <property type="molecule type" value="Genomic_DNA"/>
</dbReference>
<evidence type="ECO:0000256" key="1">
    <source>
        <dbReference type="ARBA" id="ARBA00022801"/>
    </source>
</evidence>
<dbReference type="SFLD" id="SFLDS00003">
    <property type="entry name" value="Haloacid_Dehalogenase"/>
    <property type="match status" value="1"/>
</dbReference>
<keyword evidence="3" id="KW-1185">Reference proteome</keyword>
<dbReference type="Proteomes" id="UP000198825">
    <property type="component" value="Chromosome I"/>
</dbReference>
<dbReference type="PANTHER" id="PTHR43316">
    <property type="entry name" value="HYDROLASE, HALOACID DELAHOGENASE-RELATED"/>
    <property type="match status" value="1"/>
</dbReference>
<proteinExistence type="predicted"/>
<dbReference type="InterPro" id="IPR023214">
    <property type="entry name" value="HAD_sf"/>
</dbReference>
<sequence>MDTVPAALVFDVMGTVVDDRGGVRGATLTVLERRGDDHEAALAVASGTAERQTALMKEVSSGARPWASHRALRRTAVREAVEAAGLAPLEQADEDELSGVVHRFEPWPDSPDALDRLRTDHVVVALTNADPAELAGFSRRGGLAWHLGLSTRPSGAYKPDPRAYAVAVEALELEPGEIMMVAAHPWDLRAAARTGMRTCYVRRPGEEPAPEGEFDLEVDDLHALADALDAVVDRSEDGAR</sequence>
<dbReference type="GO" id="GO:0019120">
    <property type="term" value="F:hydrolase activity, acting on acid halide bonds, in C-halide compounds"/>
    <property type="evidence" value="ECO:0007669"/>
    <property type="project" value="InterPro"/>
</dbReference>
<dbReference type="AlphaFoldDB" id="A0A1H2LJQ5"/>
<name>A0A1H2LJQ5_9ACTN</name>
<protein>
    <submittedName>
        <fullName evidence="2">2-haloacid dehalogenase</fullName>
    </submittedName>
</protein>
<organism evidence="2 3">
    <name type="scientific">Microlunatus sagamiharensis</name>
    <dbReference type="NCBI Taxonomy" id="546874"/>
    <lineage>
        <taxon>Bacteria</taxon>
        <taxon>Bacillati</taxon>
        <taxon>Actinomycetota</taxon>
        <taxon>Actinomycetes</taxon>
        <taxon>Propionibacteriales</taxon>
        <taxon>Propionibacteriaceae</taxon>
        <taxon>Microlunatus</taxon>
    </lineage>
</organism>
<dbReference type="InterPro" id="IPR006328">
    <property type="entry name" value="2-HAD"/>
</dbReference>
<gene>
    <name evidence="2" type="ORF">SAMN04488544_0274</name>
</gene>
<accession>A0A1H2LJQ5</accession>
<dbReference type="Gene3D" id="3.40.50.1000">
    <property type="entry name" value="HAD superfamily/HAD-like"/>
    <property type="match status" value="1"/>
</dbReference>
<evidence type="ECO:0000313" key="2">
    <source>
        <dbReference type="EMBL" id="SDU80868.1"/>
    </source>
</evidence>
<dbReference type="NCBIfam" id="TIGR01493">
    <property type="entry name" value="HAD-SF-IA-v2"/>
    <property type="match status" value="1"/>
</dbReference>